<organism evidence="2 3">
    <name type="scientific">Pseudonocardia aurantiaca</name>
    <dbReference type="NCBI Taxonomy" id="75290"/>
    <lineage>
        <taxon>Bacteria</taxon>
        <taxon>Bacillati</taxon>
        <taxon>Actinomycetota</taxon>
        <taxon>Actinomycetes</taxon>
        <taxon>Pseudonocardiales</taxon>
        <taxon>Pseudonocardiaceae</taxon>
        <taxon>Pseudonocardia</taxon>
    </lineage>
</organism>
<evidence type="ECO:0000313" key="3">
    <source>
        <dbReference type="Proteomes" id="UP001597145"/>
    </source>
</evidence>
<sequence length="178" mass="18974">MTSLAWSLDGAGPAVPLLSAALGSFAASDDLGLLWLAAMATMELCDLEAWLQLTERGVRFARATGTLSILPAALSYRAGALTFAGRFAEAWDALDEAAVAGQATGLATYMVTGAVMAAYRGREAETLQQVAAMERDAEQRGMGRCSVWPDTPEPCSTTASATTRSRWRRHDVRSNTRI</sequence>
<comment type="caution">
    <text evidence="2">The sequence shown here is derived from an EMBL/GenBank/DDBJ whole genome shotgun (WGS) entry which is preliminary data.</text>
</comment>
<keyword evidence="3" id="KW-1185">Reference proteome</keyword>
<gene>
    <name evidence="2" type="ORF">ACFSCY_31075</name>
</gene>
<dbReference type="Proteomes" id="UP001597145">
    <property type="component" value="Unassembled WGS sequence"/>
</dbReference>
<evidence type="ECO:0008006" key="4">
    <source>
        <dbReference type="Google" id="ProtNLM"/>
    </source>
</evidence>
<dbReference type="EMBL" id="JBHUCP010000026">
    <property type="protein sequence ID" value="MFD1533868.1"/>
    <property type="molecule type" value="Genomic_DNA"/>
</dbReference>
<evidence type="ECO:0000256" key="1">
    <source>
        <dbReference type="SAM" id="MobiDB-lite"/>
    </source>
</evidence>
<proteinExistence type="predicted"/>
<protein>
    <recommendedName>
        <fullName evidence="4">LuxR family transcriptional regulator</fullName>
    </recommendedName>
</protein>
<dbReference type="RefSeq" id="WP_343977675.1">
    <property type="nucleotide sequence ID" value="NZ_BAAAJG010000009.1"/>
</dbReference>
<name>A0ABW4FTH8_9PSEU</name>
<feature type="region of interest" description="Disordered" evidence="1">
    <location>
        <begin position="142"/>
        <end position="178"/>
    </location>
</feature>
<accession>A0ABW4FTH8</accession>
<evidence type="ECO:0000313" key="2">
    <source>
        <dbReference type="EMBL" id="MFD1533868.1"/>
    </source>
</evidence>
<reference evidence="3" key="1">
    <citation type="journal article" date="2019" name="Int. J. Syst. Evol. Microbiol.">
        <title>The Global Catalogue of Microorganisms (GCM) 10K type strain sequencing project: providing services to taxonomists for standard genome sequencing and annotation.</title>
        <authorList>
            <consortium name="The Broad Institute Genomics Platform"/>
            <consortium name="The Broad Institute Genome Sequencing Center for Infectious Disease"/>
            <person name="Wu L."/>
            <person name="Ma J."/>
        </authorList>
    </citation>
    <scope>NUCLEOTIDE SEQUENCE [LARGE SCALE GENOMIC DNA]</scope>
    <source>
        <strain evidence="3">JCM 12165</strain>
    </source>
</reference>